<evidence type="ECO:0000256" key="4">
    <source>
        <dbReference type="ARBA" id="ARBA00022598"/>
    </source>
</evidence>
<dbReference type="Pfam" id="PF01068">
    <property type="entry name" value="DNA_ligase_A_M"/>
    <property type="match status" value="1"/>
</dbReference>
<dbReference type="CDD" id="cd17722">
    <property type="entry name" value="BRCT_DNA_ligase_IV_rpt1"/>
    <property type="match status" value="1"/>
</dbReference>
<keyword evidence="8 16" id="KW-0227">DNA damage</keyword>
<evidence type="ECO:0000256" key="12">
    <source>
        <dbReference type="ARBA" id="ARBA00023204"/>
    </source>
</evidence>
<evidence type="ECO:0000256" key="2">
    <source>
        <dbReference type="ARBA" id="ARBA00004123"/>
    </source>
</evidence>
<dbReference type="InterPro" id="IPR036599">
    <property type="entry name" value="DNA_ligase_N_sf"/>
</dbReference>
<keyword evidence="7 16" id="KW-0547">Nucleotide-binding</keyword>
<dbReference type="Proteomes" id="UP000018001">
    <property type="component" value="Unassembled WGS sequence"/>
</dbReference>
<evidence type="ECO:0000259" key="20">
    <source>
        <dbReference type="PROSITE" id="PS50172"/>
    </source>
</evidence>
<reference evidence="22" key="1">
    <citation type="journal article" date="2014" name="Genome Announc.">
        <title>Draft genome sequence of the formaldehyde-resistant fungus Byssochlamys spectabilis No. 5 (anamorph Paecilomyces variotii No. 5) (NBRC109023).</title>
        <authorList>
            <person name="Oka T."/>
            <person name="Ekino K."/>
            <person name="Fukuda K."/>
            <person name="Nomura Y."/>
        </authorList>
    </citation>
    <scope>NUCLEOTIDE SEQUENCE [LARGE SCALE GENOMIC DNA]</scope>
    <source>
        <strain evidence="22">No. 5 / NBRC 109023</strain>
    </source>
</reference>
<dbReference type="InterPro" id="IPR021536">
    <property type="entry name" value="DNA_ligase_IV_dom"/>
</dbReference>
<dbReference type="Gene3D" id="1.10.3260.10">
    <property type="entry name" value="DNA ligase, ATP-dependent, N-terminal domain"/>
    <property type="match status" value="1"/>
</dbReference>
<dbReference type="GO" id="GO:0000785">
    <property type="term" value="C:chromatin"/>
    <property type="evidence" value="ECO:0007669"/>
    <property type="project" value="EnsemblFungi"/>
</dbReference>
<dbReference type="SUPFAM" id="SSF56091">
    <property type="entry name" value="DNA ligase/mRNA capping enzyme, catalytic domain"/>
    <property type="match status" value="1"/>
</dbReference>
<evidence type="ECO:0000256" key="3">
    <source>
        <dbReference type="ARBA" id="ARBA00007572"/>
    </source>
</evidence>
<evidence type="ECO:0000256" key="18">
    <source>
        <dbReference type="SAM" id="MobiDB-lite"/>
    </source>
</evidence>
<dbReference type="EMBL" id="BAUL01000268">
    <property type="protein sequence ID" value="GAD98954.1"/>
    <property type="molecule type" value="Genomic_DNA"/>
</dbReference>
<dbReference type="PROSITE" id="PS50160">
    <property type="entry name" value="DNA_LIGASE_A3"/>
    <property type="match status" value="1"/>
</dbReference>
<sequence>MSSDGIPEPEELPDAPPPHDVEKDLDEQYPNRPHNHSPTLPFHELFETLFNPLNELKKKPTGPVAARRKVGPHGNGAQNLSPQERRRDIIERFIARWRKDVGDDIYPAFRLIIPEKDRDRAMYGLKEKVIGKLLVKIMKIDKNSEDGFNLLNWKLPGQSAASRMAGDFAGRCYEVISKRPMRTEVGNMLIEEVNEKLDRLSAASKEEQQLPILAEFYRRMDPEELMWLIRMILRQMKIGATERTLFDVWHPDAENLFSISSSLRRVCWELHDPNIRLEADERGVTLMQCFQPQLAQFQMHSFERMVERMRPTEEDPTFWIEEKLDGERMQLHMAPDDSIQGGKKFGFWSRKAKDYTYLYGNGLYDENAALTRHLKDAFVDGVESIILDGEMITWDPEQDAPVPFGTLKTAALSEQRNPFSSGPRPLFRVFDILYLNGQDLTRYTLRDRRNALQKAIKPVHRRFEIHPYEEAKSAAEIEPLLRKVVEEASEGLVLKNPRSPYRLNERHDDWMKVKPEYMTEFGESLDVIVIGGYYGSGRRGGGLSSFLCGLRVDDAHSQSCDHPKCYSFCKVGGGFTAADYANVRHHTEGKWKDWDPKKPPTEFIELAGGNAQLERPDVWIRPDESVVLCVKAASVSVSDSFRAGLTLRFPRFKRLRMDKDWKSALSVQEFLDLKANVEQERRDKEFTVDNSRRKRIKRTTKKPLTVAGYGPETELKYQGPSGKVFDGLNFFIITESTAPEKKSKTELEQLVKANGGKIYQTNTVAPDTVCIADRRTVKVASIQKGGKENIIRPKWLFDCIKQNQTDAGLSDLILPLEPGHMFFTMDDEKEVISQNVDPFGDSYARDTSVEELREIFNRMKAIENVKSSQISELLDQLHVQVQESNTGDSTVPCGWLFKGLTLYLHRSSDNGGSNESTDKESRADQEYQLHVATNLARFGGARVVDTIEDIAVTHAVVSPDIPAAELSTLRGTLAKKIGRSKMPHVITVGWVEESWKEQTLLDEEPLRPERWPFENARLKEDVPEEIANSPTGFAITR</sequence>
<dbReference type="CDD" id="cd07903">
    <property type="entry name" value="Adenylation_DNA_ligase_IV"/>
    <property type="match status" value="1"/>
</dbReference>
<dbReference type="GO" id="GO:0006297">
    <property type="term" value="P:nucleotide-excision repair, DNA gap filling"/>
    <property type="evidence" value="ECO:0007669"/>
    <property type="project" value="TreeGrafter"/>
</dbReference>
<keyword evidence="12 16" id="KW-0234">DNA repair</keyword>
<dbReference type="Gene3D" id="3.40.50.10190">
    <property type="entry name" value="BRCT domain"/>
    <property type="match status" value="2"/>
</dbReference>
<feature type="region of interest" description="Disordered" evidence="18">
    <location>
        <begin position="57"/>
        <end position="84"/>
    </location>
</feature>
<dbReference type="GO" id="GO:0003910">
    <property type="term" value="F:DNA ligase (ATP) activity"/>
    <property type="evidence" value="ECO:0007669"/>
    <property type="project" value="UniProtKB-EC"/>
</dbReference>
<feature type="domain" description="BRCT" evidence="20">
    <location>
        <begin position="896"/>
        <end position="1008"/>
    </location>
</feature>
<evidence type="ECO:0000256" key="15">
    <source>
        <dbReference type="ARBA" id="ARBA00043870"/>
    </source>
</evidence>
<dbReference type="Pfam" id="PF11411">
    <property type="entry name" value="DNA_ligase_IV"/>
    <property type="match status" value="1"/>
</dbReference>
<evidence type="ECO:0000256" key="16">
    <source>
        <dbReference type="RuleBase" id="RU000617"/>
    </source>
</evidence>
<dbReference type="Pfam" id="PF04675">
    <property type="entry name" value="DNA_ligase_A_N"/>
    <property type="match status" value="1"/>
</dbReference>
<dbReference type="EC" id="6.5.1.1" evidence="16"/>
<dbReference type="Gene3D" id="3.30.470.30">
    <property type="entry name" value="DNA ligase/mRNA capping enzyme"/>
    <property type="match status" value="1"/>
</dbReference>
<evidence type="ECO:0000256" key="9">
    <source>
        <dbReference type="ARBA" id="ARBA00022840"/>
    </source>
</evidence>
<keyword evidence="6" id="KW-0677">Repeat</keyword>
<feature type="domain" description="BRCT" evidence="20">
    <location>
        <begin position="720"/>
        <end position="804"/>
    </location>
</feature>
<keyword evidence="5" id="KW-0479">Metal-binding</keyword>
<dbReference type="InterPro" id="IPR012340">
    <property type="entry name" value="NA-bd_OB-fold"/>
</dbReference>
<dbReference type="InterPro" id="IPR001357">
    <property type="entry name" value="BRCT_dom"/>
</dbReference>
<dbReference type="GO" id="GO:0071897">
    <property type="term" value="P:DNA biosynthetic process"/>
    <property type="evidence" value="ECO:0007669"/>
    <property type="project" value="InterPro"/>
</dbReference>
<feature type="domain" description="ATP-dependent DNA ligase family profile" evidence="19">
    <location>
        <begin position="427"/>
        <end position="552"/>
    </location>
</feature>
<organism evidence="21 22">
    <name type="scientific">Byssochlamys spectabilis (strain No. 5 / NBRC 109023)</name>
    <name type="common">Paecilomyces variotii</name>
    <dbReference type="NCBI Taxonomy" id="1356009"/>
    <lineage>
        <taxon>Eukaryota</taxon>
        <taxon>Fungi</taxon>
        <taxon>Dikarya</taxon>
        <taxon>Ascomycota</taxon>
        <taxon>Pezizomycotina</taxon>
        <taxon>Eurotiomycetes</taxon>
        <taxon>Eurotiomycetidae</taxon>
        <taxon>Eurotiales</taxon>
        <taxon>Thermoascaceae</taxon>
        <taxon>Paecilomyces</taxon>
    </lineage>
</organism>
<dbReference type="Pfam" id="PF04679">
    <property type="entry name" value="DNA_ligase_A_C"/>
    <property type="match status" value="1"/>
</dbReference>
<evidence type="ECO:0000256" key="7">
    <source>
        <dbReference type="ARBA" id="ARBA00022741"/>
    </source>
</evidence>
<keyword evidence="13" id="KW-0539">Nucleus</keyword>
<comment type="cofactor">
    <cofactor evidence="1">
        <name>Mg(2+)</name>
        <dbReference type="ChEBI" id="CHEBI:18420"/>
    </cofactor>
</comment>
<evidence type="ECO:0000256" key="11">
    <source>
        <dbReference type="ARBA" id="ARBA00023172"/>
    </source>
</evidence>
<accession>V5FLX0</accession>
<keyword evidence="22" id="KW-1185">Reference proteome</keyword>
<keyword evidence="4 16" id="KW-0436">Ligase</keyword>
<dbReference type="Pfam" id="PF16589">
    <property type="entry name" value="BRCT_2"/>
    <property type="match status" value="1"/>
</dbReference>
<evidence type="ECO:0000256" key="14">
    <source>
        <dbReference type="ARBA" id="ARBA00034003"/>
    </source>
</evidence>
<dbReference type="FunCoup" id="V5FLX0">
    <property type="interactions" value="534"/>
</dbReference>
<dbReference type="CDD" id="cd07968">
    <property type="entry name" value="OBF_DNA_ligase_IV"/>
    <property type="match status" value="1"/>
</dbReference>
<comment type="function">
    <text evidence="15">DNA ligase involved in DNA non-homologous end joining (NHEJ); required for double-strand break (DSB) repair.</text>
</comment>
<dbReference type="PROSITE" id="PS50172">
    <property type="entry name" value="BRCT"/>
    <property type="match status" value="2"/>
</dbReference>
<dbReference type="OrthoDB" id="151490at2759"/>
<dbReference type="PANTHER" id="PTHR45997:SF1">
    <property type="entry name" value="DNA LIGASE 4"/>
    <property type="match status" value="1"/>
</dbReference>
<feature type="region of interest" description="Disordered" evidence="18">
    <location>
        <begin position="1"/>
        <end position="40"/>
    </location>
</feature>
<dbReference type="InterPro" id="IPR029710">
    <property type="entry name" value="LIG4"/>
</dbReference>
<dbReference type="InterPro" id="IPR036420">
    <property type="entry name" value="BRCT_dom_sf"/>
</dbReference>
<dbReference type="FunFam" id="2.40.50.140:FF:000234">
    <property type="entry name" value="DNA ligase"/>
    <property type="match status" value="1"/>
</dbReference>
<comment type="catalytic activity">
    <reaction evidence="14 16">
        <text>ATP + (deoxyribonucleotide)n-3'-hydroxyl + 5'-phospho-(deoxyribonucleotide)m = (deoxyribonucleotide)n+m + AMP + diphosphate.</text>
        <dbReference type="EC" id="6.5.1.1"/>
    </reaction>
</comment>
<comment type="caution">
    <text evidence="21">The sequence shown here is derived from an EMBL/GenBank/DDBJ whole genome shotgun (WGS) entry which is preliminary data.</text>
</comment>
<dbReference type="Gene3D" id="2.40.50.140">
    <property type="entry name" value="Nucleic acid-binding proteins"/>
    <property type="match status" value="1"/>
</dbReference>
<dbReference type="FunFam" id="3.30.470.30:FF:000013">
    <property type="entry name" value="DNA ligase"/>
    <property type="match status" value="1"/>
</dbReference>
<evidence type="ECO:0000259" key="19">
    <source>
        <dbReference type="PROSITE" id="PS50160"/>
    </source>
</evidence>
<evidence type="ECO:0000256" key="8">
    <source>
        <dbReference type="ARBA" id="ARBA00022763"/>
    </source>
</evidence>
<keyword evidence="10" id="KW-0460">Magnesium</keyword>
<keyword evidence="11 16" id="KW-0233">DNA recombination</keyword>
<dbReference type="HOGENOM" id="CLU_004844_1_1_1"/>
<dbReference type="PROSITE" id="PS00697">
    <property type="entry name" value="DNA_LIGASE_A1"/>
    <property type="match status" value="1"/>
</dbReference>
<keyword evidence="9 16" id="KW-0067">ATP-binding</keyword>
<evidence type="ECO:0000256" key="1">
    <source>
        <dbReference type="ARBA" id="ARBA00001946"/>
    </source>
</evidence>
<dbReference type="InterPro" id="IPR012308">
    <property type="entry name" value="DNA_ligase_ATP-dep_N"/>
</dbReference>
<dbReference type="InterPro" id="IPR012310">
    <property type="entry name" value="DNA_ligase_ATP-dep_cent"/>
</dbReference>
<dbReference type="InterPro" id="IPR016059">
    <property type="entry name" value="DNA_ligase_ATP-dep_CS"/>
</dbReference>
<dbReference type="GO" id="GO:0003677">
    <property type="term" value="F:DNA binding"/>
    <property type="evidence" value="ECO:0007669"/>
    <property type="project" value="InterPro"/>
</dbReference>
<dbReference type="GO" id="GO:0046872">
    <property type="term" value="F:metal ion binding"/>
    <property type="evidence" value="ECO:0007669"/>
    <property type="project" value="UniProtKB-KW"/>
</dbReference>
<dbReference type="InterPro" id="IPR000977">
    <property type="entry name" value="DNA_ligase_ATP-dep"/>
</dbReference>
<dbReference type="FunFam" id="1.10.3260.10:FF:000008">
    <property type="entry name" value="DNA ligase 4"/>
    <property type="match status" value="1"/>
</dbReference>
<evidence type="ECO:0000256" key="6">
    <source>
        <dbReference type="ARBA" id="ARBA00022737"/>
    </source>
</evidence>
<dbReference type="InParanoid" id="V5FLX0"/>
<dbReference type="GO" id="GO:0006303">
    <property type="term" value="P:double-strand break repair via nonhomologous end joining"/>
    <property type="evidence" value="ECO:0007669"/>
    <property type="project" value="TreeGrafter"/>
</dbReference>
<dbReference type="PANTHER" id="PTHR45997">
    <property type="entry name" value="DNA LIGASE 4"/>
    <property type="match status" value="1"/>
</dbReference>
<dbReference type="NCBIfam" id="TIGR00574">
    <property type="entry name" value="dnl1"/>
    <property type="match status" value="1"/>
</dbReference>
<dbReference type="eggNOG" id="KOG0966">
    <property type="taxonomic scope" value="Eukaryota"/>
</dbReference>
<name>V5FLX0_BYSSN</name>
<proteinExistence type="inferred from homology"/>
<evidence type="ECO:0000313" key="21">
    <source>
        <dbReference type="EMBL" id="GAD98954.1"/>
    </source>
</evidence>
<dbReference type="GO" id="GO:0032807">
    <property type="term" value="C:DNA ligase IV complex"/>
    <property type="evidence" value="ECO:0007669"/>
    <property type="project" value="EnsemblFungi"/>
</dbReference>
<comment type="subcellular location">
    <subcellularLocation>
        <location evidence="2">Nucleus</location>
    </subcellularLocation>
</comment>
<evidence type="ECO:0000256" key="17">
    <source>
        <dbReference type="RuleBase" id="RU004196"/>
    </source>
</evidence>
<protein>
    <recommendedName>
        <fullName evidence="16">DNA ligase</fullName>
        <ecNumber evidence="16">6.5.1.1</ecNumber>
    </recommendedName>
</protein>
<comment type="similarity">
    <text evidence="3 17">Belongs to the ATP-dependent DNA ligase family.</text>
</comment>
<evidence type="ECO:0000313" key="22">
    <source>
        <dbReference type="Proteomes" id="UP000018001"/>
    </source>
</evidence>
<dbReference type="SMART" id="SM00292">
    <property type="entry name" value="BRCT"/>
    <property type="match status" value="2"/>
</dbReference>
<evidence type="ECO:0000256" key="5">
    <source>
        <dbReference type="ARBA" id="ARBA00022723"/>
    </source>
</evidence>
<dbReference type="SUPFAM" id="SSF117018">
    <property type="entry name" value="ATP-dependent DNA ligase DNA-binding domain"/>
    <property type="match status" value="1"/>
</dbReference>
<dbReference type="InterPro" id="IPR044125">
    <property type="entry name" value="Adenylation_DNA_ligase_IV"/>
</dbReference>
<dbReference type="SUPFAM" id="SSF52113">
    <property type="entry name" value="BRCT domain"/>
    <property type="match status" value="2"/>
</dbReference>
<evidence type="ECO:0000256" key="10">
    <source>
        <dbReference type="ARBA" id="ARBA00022842"/>
    </source>
</evidence>
<dbReference type="AlphaFoldDB" id="V5FLX0"/>
<dbReference type="SUPFAM" id="SSF50249">
    <property type="entry name" value="Nucleic acid-binding proteins"/>
    <property type="match status" value="1"/>
</dbReference>
<dbReference type="InterPro" id="IPR012309">
    <property type="entry name" value="DNA_ligase_ATP-dep_C"/>
</dbReference>
<dbReference type="GO" id="GO:0006310">
    <property type="term" value="P:DNA recombination"/>
    <property type="evidence" value="ECO:0007669"/>
    <property type="project" value="UniProtKB-KW"/>
</dbReference>
<gene>
    <name evidence="21" type="ORF">PVAR5_7657</name>
</gene>
<evidence type="ECO:0000256" key="13">
    <source>
        <dbReference type="ARBA" id="ARBA00023242"/>
    </source>
</evidence>
<dbReference type="GO" id="GO:0005524">
    <property type="term" value="F:ATP binding"/>
    <property type="evidence" value="ECO:0007669"/>
    <property type="project" value="UniProtKB-KW"/>
</dbReference>
<dbReference type="GO" id="GO:0005730">
    <property type="term" value="C:nucleolus"/>
    <property type="evidence" value="ECO:0007669"/>
    <property type="project" value="EnsemblFungi"/>
</dbReference>